<organism evidence="4 5">
    <name type="scientific">Boletus edulis BED1</name>
    <dbReference type="NCBI Taxonomy" id="1328754"/>
    <lineage>
        <taxon>Eukaryota</taxon>
        <taxon>Fungi</taxon>
        <taxon>Dikarya</taxon>
        <taxon>Basidiomycota</taxon>
        <taxon>Agaricomycotina</taxon>
        <taxon>Agaricomycetes</taxon>
        <taxon>Agaricomycetidae</taxon>
        <taxon>Boletales</taxon>
        <taxon>Boletineae</taxon>
        <taxon>Boletaceae</taxon>
        <taxon>Boletoideae</taxon>
        <taxon>Boletus</taxon>
    </lineage>
</organism>
<feature type="region of interest" description="Disordered" evidence="1">
    <location>
        <begin position="36"/>
        <end position="57"/>
    </location>
</feature>
<feature type="compositionally biased region" description="Basic and acidic residues" evidence="1">
    <location>
        <begin position="1606"/>
        <end position="1619"/>
    </location>
</feature>
<sequence length="1788" mass="193522">MSDGTRLRQAWSDALGTAENNFRQLLTSYNSGDWKHVSLPSDTPTTPKGKSRVSPNPELTDVVVHRKTTKSGENVYRVVLDVPAIDESALLDAWKAVITTPELKQEWDPAVEGAHLVEMFDHRTRICKTQFTLGWPANPRDAVTISRLHQDASTIIDVTTSLPRSADEPAYVRPSPPYVRSHVELFAWCIHYIQPPSPMPTSPTDALRKRLSSVLPRLRISCFWQHDLRAIWNFGSAATISQQLCTMILGLYKMVQKRGSKVPMLASYGHGVGVERVRFQLDRQALTVEYLVHLEEDVDEESNSTQNLDELREHRRLTRSIEFLLPVSEGWDVRVTTKASSEGVEKLPWTAAAIRGKPAPLTPGVMIKPLELTVFRIMHSSPPDAHSILKVRVVLELSGPSSGIRLNGLPQTIQVVEERDLVSLLTAQQQLLQDASSIAGASIQTSSSVSSVGTIGSGASPIRPHLVKDVGERSAAAEKSILSRVKRSYIYFSSLLQEPEAKWKRITEARGVSVTQLDSIDPTLVVYRAEATFVGLGLWDLYGALVSPGARAFWDKQYDDAILLEDINELTELWHFKTKPAWPVFGRDTVLLKTIYKSPTTIHVFSFSADDPYLFPSLPPPDPSFIRAQVDLQGWAIEALSPSTTQLTLLEQSDPKGWSNKASTIPAQMVSAVAGVGDFVIKCGGPPVVTRLAGAKALEMRYDHEKGLFRVAYESSEGRGSGLNGVNGASGSMAATTAGGRGGGEEGTISNSSAATPMTTDIHTIECEIRCDLDTWASSLDIVVDPPPQSVTALRRHRLSSLGGGLWLAFTHDALSSSDERLLAIVRRGPMSSARDKGVVMVNGARMTVDLEELPESEIKALSKRKRVKPTRVPLDQPPVVSAIRRRRAEWDADGAAMSETSRENTVATNSAESSKPSTPEPPEPKTSSPASASSWLSAPKFSSPLASFWSSAVEQATSTTQNAVAAISPASASATTEAVAPSASKPPMQHVADALYWLRELQTRPEEGWTLVSDKGFPVKRKLFPEISSLIPVHKGEKVFEGVSAEEVSSIVTSYECRKTWDDRFASAIILEHFGAECHTAFVTSKGGFPFRDRGFLVSSMLARSRLPQPVASDREVGIGNTANEAGSSQETRIAVFCVTASFHPESASSFSPAKYNPYAYPLGRVFIDGWVLETLDPYTKENYTIPSTRVTRVVAVDHAGSIPAAVNSMMNAGLARAVGAVEAYIKGTSPPPLVRLPAAGLVLSEYKVSGTTVEAAVPVGFGGSSATWKVKRRDEQRTLIASRYDPAEKAYTGSILLTSATRADESIPRMNKAAVTSLGSLLDGRPSSRSEHSSSPPTSSDHGISSGSARSPSSERVKPSSSAFTVKGEIKHSTDLIISEVVVDTKLYPEGYDVAITSTVQEGTKHISLAPSSNAGSSSTTDTSALPISTSVYTVPASPLHSSGLNADRPPRHLLRLMLPTAQYQISTVQDPLTGETRGALPKPQWYLDLQEKGFIVHVDIRPLGGAAENGKIAVNGTGAKNYGDVTVKVEGVIVGVANEKKSLTALGRDELQDDRASRMLLLQRSTDDEDVFPDELKVPLGRADHMLDDAAIVPTVDVNDGPKTQEESSPQREATDRSPTLDSPENGSAVQTPAPAATPGGLLGFLNAYPNPLTRWTSVKNHSQIRPPSLTSSRRSSGTLPKVPGGLVDAETRVPEATLTATSHIPAPQPLKMYSLSIVLVVALIAFLIGSLLRSLLSPADFIYVVTDTKDAEEVSTGWREIRRLVEVKYIVGGWDFQIAVVRRH</sequence>
<feature type="region of interest" description="Disordered" evidence="1">
    <location>
        <begin position="865"/>
        <end position="937"/>
    </location>
</feature>
<feature type="compositionally biased region" description="Polar residues" evidence="1">
    <location>
        <begin position="1620"/>
        <end position="1634"/>
    </location>
</feature>
<feature type="compositionally biased region" description="Low complexity" evidence="1">
    <location>
        <begin position="926"/>
        <end position="935"/>
    </location>
</feature>
<feature type="transmembrane region" description="Helical" evidence="2">
    <location>
        <begin position="1716"/>
        <end position="1736"/>
    </location>
</feature>
<keyword evidence="2" id="KW-0472">Membrane</keyword>
<comment type="caution">
    <text evidence="4">The sequence shown here is derived from an EMBL/GenBank/DDBJ whole genome shotgun (WGS) entry which is preliminary data.</text>
</comment>
<dbReference type="EMBL" id="WHUW01000003">
    <property type="protein sequence ID" value="KAF8448772.1"/>
    <property type="molecule type" value="Genomic_DNA"/>
</dbReference>
<keyword evidence="5" id="KW-1185">Reference proteome</keyword>
<evidence type="ECO:0000256" key="1">
    <source>
        <dbReference type="SAM" id="MobiDB-lite"/>
    </source>
</evidence>
<dbReference type="Pfam" id="PF01852">
    <property type="entry name" value="START"/>
    <property type="match status" value="1"/>
</dbReference>
<name>A0AAD4C4D7_BOLED</name>
<dbReference type="PROSITE" id="PS50848">
    <property type="entry name" value="START"/>
    <property type="match status" value="2"/>
</dbReference>
<feature type="compositionally biased region" description="Low complexity" evidence="1">
    <location>
        <begin position="1335"/>
        <end position="1354"/>
    </location>
</feature>
<reference evidence="4" key="2">
    <citation type="journal article" date="2020" name="Nat. Commun.">
        <title>Large-scale genome sequencing of mycorrhizal fungi provides insights into the early evolution of symbiotic traits.</title>
        <authorList>
            <person name="Miyauchi S."/>
            <person name="Kiss E."/>
            <person name="Kuo A."/>
            <person name="Drula E."/>
            <person name="Kohler A."/>
            <person name="Sanchez-Garcia M."/>
            <person name="Morin E."/>
            <person name="Andreopoulos B."/>
            <person name="Barry K.W."/>
            <person name="Bonito G."/>
            <person name="Buee M."/>
            <person name="Carver A."/>
            <person name="Chen C."/>
            <person name="Cichocki N."/>
            <person name="Clum A."/>
            <person name="Culley D."/>
            <person name="Crous P.W."/>
            <person name="Fauchery L."/>
            <person name="Girlanda M."/>
            <person name="Hayes R.D."/>
            <person name="Keri Z."/>
            <person name="LaButti K."/>
            <person name="Lipzen A."/>
            <person name="Lombard V."/>
            <person name="Magnuson J."/>
            <person name="Maillard F."/>
            <person name="Murat C."/>
            <person name="Nolan M."/>
            <person name="Ohm R.A."/>
            <person name="Pangilinan J."/>
            <person name="Pereira M.F."/>
            <person name="Perotto S."/>
            <person name="Peter M."/>
            <person name="Pfister S."/>
            <person name="Riley R."/>
            <person name="Sitrit Y."/>
            <person name="Stielow J.B."/>
            <person name="Szollosi G."/>
            <person name="Zifcakova L."/>
            <person name="Stursova M."/>
            <person name="Spatafora J.W."/>
            <person name="Tedersoo L."/>
            <person name="Vaario L.M."/>
            <person name="Yamada A."/>
            <person name="Yan M."/>
            <person name="Wang P."/>
            <person name="Xu J."/>
            <person name="Bruns T."/>
            <person name="Baldrian P."/>
            <person name="Vilgalys R."/>
            <person name="Dunand C."/>
            <person name="Henrissat B."/>
            <person name="Grigoriev I.V."/>
            <person name="Hibbett D."/>
            <person name="Nagy L.G."/>
            <person name="Martin F.M."/>
        </authorList>
    </citation>
    <scope>NUCLEOTIDE SEQUENCE</scope>
    <source>
        <strain evidence="4">BED1</strain>
    </source>
</reference>
<feature type="region of interest" description="Disordered" evidence="1">
    <location>
        <begin position="736"/>
        <end position="755"/>
    </location>
</feature>
<evidence type="ECO:0000259" key="3">
    <source>
        <dbReference type="PROSITE" id="PS50848"/>
    </source>
</evidence>
<feature type="region of interest" description="Disordered" evidence="1">
    <location>
        <begin position="1662"/>
        <end position="1690"/>
    </location>
</feature>
<evidence type="ECO:0000256" key="2">
    <source>
        <dbReference type="SAM" id="Phobius"/>
    </source>
</evidence>
<dbReference type="GO" id="GO:0008289">
    <property type="term" value="F:lipid binding"/>
    <property type="evidence" value="ECO:0007669"/>
    <property type="project" value="InterPro"/>
</dbReference>
<reference evidence="4" key="1">
    <citation type="submission" date="2019-10" db="EMBL/GenBank/DDBJ databases">
        <authorList>
            <consortium name="DOE Joint Genome Institute"/>
            <person name="Kuo A."/>
            <person name="Miyauchi S."/>
            <person name="Kiss E."/>
            <person name="Drula E."/>
            <person name="Kohler A."/>
            <person name="Sanchez-Garcia M."/>
            <person name="Andreopoulos B."/>
            <person name="Barry K.W."/>
            <person name="Bonito G."/>
            <person name="Buee M."/>
            <person name="Carver A."/>
            <person name="Chen C."/>
            <person name="Cichocki N."/>
            <person name="Clum A."/>
            <person name="Culley D."/>
            <person name="Crous P.W."/>
            <person name="Fauchery L."/>
            <person name="Girlanda M."/>
            <person name="Hayes R."/>
            <person name="Keri Z."/>
            <person name="LaButti K."/>
            <person name="Lipzen A."/>
            <person name="Lombard V."/>
            <person name="Magnuson J."/>
            <person name="Maillard F."/>
            <person name="Morin E."/>
            <person name="Murat C."/>
            <person name="Nolan M."/>
            <person name="Ohm R."/>
            <person name="Pangilinan J."/>
            <person name="Pereira M."/>
            <person name="Perotto S."/>
            <person name="Peter M."/>
            <person name="Riley R."/>
            <person name="Sitrit Y."/>
            <person name="Stielow B."/>
            <person name="Szollosi G."/>
            <person name="Zifcakova L."/>
            <person name="Stursova M."/>
            <person name="Spatafora J.W."/>
            <person name="Tedersoo L."/>
            <person name="Vaario L.-M."/>
            <person name="Yamada A."/>
            <person name="Yan M."/>
            <person name="Wang P."/>
            <person name="Xu J."/>
            <person name="Bruns T."/>
            <person name="Baldrian P."/>
            <person name="Vilgalys R."/>
            <person name="Henrissat B."/>
            <person name="Grigoriev I.V."/>
            <person name="Hibbett D."/>
            <person name="Nagy L.G."/>
            <person name="Martin F.M."/>
        </authorList>
    </citation>
    <scope>NUCLEOTIDE SEQUENCE</scope>
    <source>
        <strain evidence="4">BED1</strain>
    </source>
</reference>
<accession>A0AAD4C4D7</accession>
<evidence type="ECO:0000313" key="4">
    <source>
        <dbReference type="EMBL" id="KAF8448772.1"/>
    </source>
</evidence>
<feature type="region of interest" description="Disordered" evidence="1">
    <location>
        <begin position="1322"/>
        <end position="1366"/>
    </location>
</feature>
<feature type="domain" description="START" evidence="3">
    <location>
        <begin position="503"/>
        <end position="677"/>
    </location>
</feature>
<dbReference type="Gene3D" id="3.30.530.20">
    <property type="match status" value="3"/>
</dbReference>
<dbReference type="SUPFAM" id="SSF55961">
    <property type="entry name" value="Bet v1-like"/>
    <property type="match status" value="3"/>
</dbReference>
<dbReference type="Proteomes" id="UP001194468">
    <property type="component" value="Unassembled WGS sequence"/>
</dbReference>
<feature type="region of interest" description="Disordered" evidence="1">
    <location>
        <begin position="1596"/>
        <end position="1640"/>
    </location>
</feature>
<dbReference type="InterPro" id="IPR002913">
    <property type="entry name" value="START_lipid-bd_dom"/>
</dbReference>
<dbReference type="PANTHER" id="PTHR19308">
    <property type="entry name" value="PHOSPHATIDYLCHOLINE TRANSFER PROTEIN"/>
    <property type="match status" value="1"/>
</dbReference>
<feature type="domain" description="START" evidence="3">
    <location>
        <begin position="993"/>
        <end position="1220"/>
    </location>
</feature>
<evidence type="ECO:0000313" key="5">
    <source>
        <dbReference type="Proteomes" id="UP001194468"/>
    </source>
</evidence>
<keyword evidence="2" id="KW-1133">Transmembrane helix</keyword>
<dbReference type="PANTHER" id="PTHR19308:SF54">
    <property type="entry name" value="START DOMAIN-CONTAINING PROTEIN"/>
    <property type="match status" value="1"/>
</dbReference>
<gene>
    <name evidence="4" type="ORF">L210DRAFT_3756646</name>
</gene>
<protein>
    <recommendedName>
        <fullName evidence="3">START domain-containing protein</fullName>
    </recommendedName>
</protein>
<proteinExistence type="predicted"/>
<feature type="compositionally biased region" description="Low complexity" evidence="1">
    <location>
        <begin position="1669"/>
        <end position="1684"/>
    </location>
</feature>
<keyword evidence="2" id="KW-0812">Transmembrane</keyword>
<dbReference type="GO" id="GO:0005737">
    <property type="term" value="C:cytoplasm"/>
    <property type="evidence" value="ECO:0007669"/>
    <property type="project" value="UniProtKB-ARBA"/>
</dbReference>
<dbReference type="CDD" id="cd00177">
    <property type="entry name" value="START"/>
    <property type="match status" value="1"/>
</dbReference>
<dbReference type="InterPro" id="IPR023393">
    <property type="entry name" value="START-like_dom_sf"/>
</dbReference>
<dbReference type="InterPro" id="IPR051213">
    <property type="entry name" value="START_lipid_transfer"/>
</dbReference>